<evidence type="ECO:0000313" key="1">
    <source>
        <dbReference type="EMBL" id="QQA60800.1"/>
    </source>
</evidence>
<dbReference type="SUPFAM" id="SSF81901">
    <property type="entry name" value="HCP-like"/>
    <property type="match status" value="1"/>
</dbReference>
<dbReference type="Pfam" id="PF08238">
    <property type="entry name" value="Sel1"/>
    <property type="match status" value="5"/>
</dbReference>
<proteinExistence type="predicted"/>
<gene>
    <name evidence="1" type="ORF">JC965_23290</name>
</gene>
<dbReference type="InterPro" id="IPR050767">
    <property type="entry name" value="Sel1_AlgK"/>
</dbReference>
<sequence length="256" mass="27981">MKGSMLAVILTVAGLAGGQVGAVDWSGYGIKDIEQGAIAGDPDAQFLLGRHYDRRYSNEATRWYQLAAEQGYRDAQYEMARRYHVGSGVPQDDSQSVAWLNKAADLGHTEAQYAMAVRYFNGTGVPQDYLHARYWCMKAAENGVDEARLLMARFYLEALGVERDEAEGVAWVAEAAVQKGKTARQAQAMLGSLFQRGVGVERDLKMAYVWYSVAAANGDGGAPISRDLVAKGLSADELDEAQALAGQYFERFNTKS</sequence>
<dbReference type="InterPro" id="IPR011990">
    <property type="entry name" value="TPR-like_helical_dom_sf"/>
</dbReference>
<name>A0A7T3X286_AERCA</name>
<dbReference type="PANTHER" id="PTHR11102:SF160">
    <property type="entry name" value="ERAD-ASSOCIATED E3 UBIQUITIN-PROTEIN LIGASE COMPONENT HRD3"/>
    <property type="match status" value="1"/>
</dbReference>
<protein>
    <submittedName>
        <fullName evidence="1">Sel1 repeat family protein</fullName>
    </submittedName>
</protein>
<dbReference type="RefSeq" id="WP_198497585.1">
    <property type="nucleotide sequence ID" value="NZ_JBGWZO010000074.1"/>
</dbReference>
<dbReference type="SMART" id="SM00671">
    <property type="entry name" value="SEL1"/>
    <property type="match status" value="5"/>
</dbReference>
<accession>A0A7T3X286</accession>
<dbReference type="InterPro" id="IPR006597">
    <property type="entry name" value="Sel1-like"/>
</dbReference>
<dbReference type="Gene3D" id="1.25.40.10">
    <property type="entry name" value="Tetratricopeptide repeat domain"/>
    <property type="match status" value="2"/>
</dbReference>
<organism evidence="1">
    <name type="scientific">Aeromonas caviae</name>
    <name type="common">Aeromonas punctata</name>
    <dbReference type="NCBI Taxonomy" id="648"/>
    <lineage>
        <taxon>Bacteria</taxon>
        <taxon>Pseudomonadati</taxon>
        <taxon>Pseudomonadota</taxon>
        <taxon>Gammaproteobacteria</taxon>
        <taxon>Aeromonadales</taxon>
        <taxon>Aeromonadaceae</taxon>
        <taxon>Aeromonas</taxon>
    </lineage>
</organism>
<dbReference type="PANTHER" id="PTHR11102">
    <property type="entry name" value="SEL-1-LIKE PROTEIN"/>
    <property type="match status" value="1"/>
</dbReference>
<dbReference type="AlphaFoldDB" id="A0A7T3X286"/>
<dbReference type="EMBL" id="CP065937">
    <property type="protein sequence ID" value="QQA60800.1"/>
    <property type="molecule type" value="Genomic_DNA"/>
</dbReference>
<reference evidence="1" key="1">
    <citation type="submission" date="2020-12" db="EMBL/GenBank/DDBJ databases">
        <title>GES Beta-lactamases isolated from hospital effluents in Brazil.</title>
        <authorList>
            <person name="Conte D."/>
            <person name="Mesa D."/>
            <person name="Palmeiro J.K."/>
            <person name="Dalla-Costa L.M."/>
        </authorList>
    </citation>
    <scope>NUCLEOTIDE SEQUENCE [LARGE SCALE GENOMIC DNA]</scope>
    <source>
        <strain evidence="1">Aero21</strain>
    </source>
</reference>